<comment type="caution">
    <text evidence="1">The sequence shown here is derived from an EMBL/GenBank/DDBJ whole genome shotgun (WGS) entry which is preliminary data.</text>
</comment>
<accession>A0ABS7DNN6</accession>
<dbReference type="Proteomes" id="UP000719942">
    <property type="component" value="Unassembled WGS sequence"/>
</dbReference>
<keyword evidence="2" id="KW-1185">Reference proteome</keyword>
<proteinExistence type="predicted"/>
<sequence length="114" mass="13129">MKANDFCSVSYSVILDKNLSLKAKGLYHLIKSCIEDPEFDYDHFKPAVKAKCKEGSDTFDSTWKELKTAGYLKQRRISHGDSENKGFHYEYELLDTAYDSTLPFETLTTRGRTE</sequence>
<dbReference type="EMBL" id="JAGFNZ010000002">
    <property type="protein sequence ID" value="MBW7572420.1"/>
    <property type="molecule type" value="Genomic_DNA"/>
</dbReference>
<reference evidence="1 2" key="1">
    <citation type="submission" date="2021-03" db="EMBL/GenBank/DDBJ databases">
        <title>Caproiciproducens sp. nov. isolated from feces of cow.</title>
        <authorList>
            <person name="Choi J.-Y."/>
        </authorList>
    </citation>
    <scope>NUCLEOTIDE SEQUENCE [LARGE SCALE GENOMIC DNA]</scope>
    <source>
        <strain evidence="1 2">AGMB10547</strain>
    </source>
</reference>
<protein>
    <recommendedName>
        <fullName evidence="3">Helix-turn-helix domain-containing protein</fullName>
    </recommendedName>
</protein>
<evidence type="ECO:0008006" key="3">
    <source>
        <dbReference type="Google" id="ProtNLM"/>
    </source>
</evidence>
<name>A0ABS7DNN6_9FIRM</name>
<gene>
    <name evidence="1" type="ORF">J5W02_06295</name>
</gene>
<dbReference type="RefSeq" id="WP_219964825.1">
    <property type="nucleotide sequence ID" value="NZ_JAGFNZ010000002.1"/>
</dbReference>
<organism evidence="1 2">
    <name type="scientific">Caproiciproducens faecalis</name>
    <dbReference type="NCBI Taxonomy" id="2820301"/>
    <lineage>
        <taxon>Bacteria</taxon>
        <taxon>Bacillati</taxon>
        <taxon>Bacillota</taxon>
        <taxon>Clostridia</taxon>
        <taxon>Eubacteriales</taxon>
        <taxon>Acutalibacteraceae</taxon>
        <taxon>Caproiciproducens</taxon>
    </lineage>
</organism>
<evidence type="ECO:0000313" key="1">
    <source>
        <dbReference type="EMBL" id="MBW7572420.1"/>
    </source>
</evidence>
<evidence type="ECO:0000313" key="2">
    <source>
        <dbReference type="Proteomes" id="UP000719942"/>
    </source>
</evidence>